<dbReference type="CDD" id="cd06981">
    <property type="entry name" value="cupin_reut_a1446"/>
    <property type="match status" value="1"/>
</dbReference>
<feature type="domain" description="Cupin type-2" evidence="1">
    <location>
        <begin position="36"/>
        <end position="103"/>
    </location>
</feature>
<name>A0ABS0ZAD4_9GAMM</name>
<dbReference type="EMBL" id="JAEMUH010000006">
    <property type="protein sequence ID" value="MBJ7550610.1"/>
    <property type="molecule type" value="Genomic_DNA"/>
</dbReference>
<dbReference type="Pfam" id="PF07883">
    <property type="entry name" value="Cupin_2"/>
    <property type="match status" value="1"/>
</dbReference>
<gene>
    <name evidence="2" type="ORF">JHD44_07955</name>
</gene>
<protein>
    <submittedName>
        <fullName evidence="2">Cupin domain-containing protein</fullName>
    </submittedName>
</protein>
<evidence type="ECO:0000313" key="3">
    <source>
        <dbReference type="Proteomes" id="UP000598488"/>
    </source>
</evidence>
<dbReference type="InterPro" id="IPR013096">
    <property type="entry name" value="Cupin_2"/>
</dbReference>
<dbReference type="InterPro" id="IPR014710">
    <property type="entry name" value="RmlC-like_jellyroll"/>
</dbReference>
<dbReference type="Gene3D" id="2.60.120.10">
    <property type="entry name" value="Jelly Rolls"/>
    <property type="match status" value="1"/>
</dbReference>
<organism evidence="2 3">
    <name type="scientific">Marinomonas ostreistagni</name>
    <dbReference type="NCBI Taxonomy" id="359209"/>
    <lineage>
        <taxon>Bacteria</taxon>
        <taxon>Pseudomonadati</taxon>
        <taxon>Pseudomonadota</taxon>
        <taxon>Gammaproteobacteria</taxon>
        <taxon>Oceanospirillales</taxon>
        <taxon>Oceanospirillaceae</taxon>
        <taxon>Marinomonas</taxon>
    </lineage>
</organism>
<reference evidence="2 3" key="1">
    <citation type="submission" date="2020-12" db="EMBL/GenBank/DDBJ databases">
        <title>Comparative genome analysis of fungal antagonists Marinomonas ostreistagni 398 and M. spartinae 468.</title>
        <authorList>
            <person name="Fields J.L."/>
            <person name="Mavrodi O.V."/>
            <person name="Biber P.D."/>
            <person name="Indest K.J."/>
            <person name="Mavrodi D.V."/>
        </authorList>
    </citation>
    <scope>NUCLEOTIDE SEQUENCE [LARGE SCALE GENOMIC DNA]</scope>
    <source>
        <strain evidence="2 3">USM7</strain>
    </source>
</reference>
<dbReference type="RefSeq" id="WP_199462218.1">
    <property type="nucleotide sequence ID" value="NZ_JAEMUH010000006.1"/>
</dbReference>
<evidence type="ECO:0000313" key="2">
    <source>
        <dbReference type="EMBL" id="MBJ7550610.1"/>
    </source>
</evidence>
<sequence length="110" mass="12508">MKIKSLLNKNDSLPLEELFLPLINTKDSSLKHIISPPGCRLDPKWYDQDQDEWVTVIQGYGVIAFEDATVVSLNSGDYITIPAHTKHRVIKTSADETTVWLAMYFDKAEQ</sequence>
<keyword evidence="3" id="KW-1185">Reference proteome</keyword>
<dbReference type="Proteomes" id="UP000598488">
    <property type="component" value="Unassembled WGS sequence"/>
</dbReference>
<dbReference type="SUPFAM" id="SSF51182">
    <property type="entry name" value="RmlC-like cupins"/>
    <property type="match status" value="1"/>
</dbReference>
<dbReference type="InterPro" id="IPR011051">
    <property type="entry name" value="RmlC_Cupin_sf"/>
</dbReference>
<evidence type="ECO:0000259" key="1">
    <source>
        <dbReference type="Pfam" id="PF07883"/>
    </source>
</evidence>
<comment type="caution">
    <text evidence="2">The sequence shown here is derived from an EMBL/GenBank/DDBJ whole genome shotgun (WGS) entry which is preliminary data.</text>
</comment>
<accession>A0ABS0ZAD4</accession>
<proteinExistence type="predicted"/>